<dbReference type="EMBL" id="JAKLTN010000002">
    <property type="protein sequence ID" value="MCG2577303.1"/>
    <property type="molecule type" value="Genomic_DNA"/>
</dbReference>
<dbReference type="PANTHER" id="PTHR12151">
    <property type="entry name" value="ELECTRON TRANSPORT PROTIN SCO1/SENC FAMILY MEMBER"/>
    <property type="match status" value="1"/>
</dbReference>
<comment type="caution">
    <text evidence="4">The sequence shown here is derived from an EMBL/GenBank/DDBJ whole genome shotgun (WGS) entry which is preliminary data.</text>
</comment>
<gene>
    <name evidence="4" type="ORF">LZ012_09885</name>
</gene>
<keyword evidence="5" id="KW-1185">Reference proteome</keyword>
<dbReference type="RefSeq" id="WP_275710242.1">
    <property type="nucleotide sequence ID" value="NZ_JAKLTN010000002.1"/>
</dbReference>
<accession>A0ABS9K293</accession>
<dbReference type="Proteomes" id="UP001165384">
    <property type="component" value="Unassembled WGS sequence"/>
</dbReference>
<dbReference type="SUPFAM" id="SSF52833">
    <property type="entry name" value="Thioredoxin-like"/>
    <property type="match status" value="1"/>
</dbReference>
<dbReference type="InterPro" id="IPR036249">
    <property type="entry name" value="Thioredoxin-like_sf"/>
</dbReference>
<dbReference type="PROSITE" id="PS51352">
    <property type="entry name" value="THIOREDOXIN_2"/>
    <property type="match status" value="1"/>
</dbReference>
<dbReference type="InterPro" id="IPR003782">
    <property type="entry name" value="SCO1/SenC"/>
</dbReference>
<evidence type="ECO:0000256" key="1">
    <source>
        <dbReference type="ARBA" id="ARBA00010996"/>
    </source>
</evidence>
<dbReference type="PANTHER" id="PTHR12151:SF25">
    <property type="entry name" value="LINALOOL DEHYDRATASE_ISOMERASE DOMAIN-CONTAINING PROTEIN"/>
    <property type="match status" value="1"/>
</dbReference>
<organism evidence="4 5">
    <name type="scientific">Dechloromonas hankyongensis</name>
    <dbReference type="NCBI Taxonomy" id="2908002"/>
    <lineage>
        <taxon>Bacteria</taxon>
        <taxon>Pseudomonadati</taxon>
        <taxon>Pseudomonadota</taxon>
        <taxon>Betaproteobacteria</taxon>
        <taxon>Rhodocyclales</taxon>
        <taxon>Azonexaceae</taxon>
        <taxon>Dechloromonas</taxon>
    </lineage>
</organism>
<sequence>MLGLAALVLAIAIAGVAALWHPEMPERPLPRAPIVAGGDFTLQSTGGPVSLHDYRGKLVLIYFGYTFCPDVCPTSLAATAEGLKQLTPDELAKVAMIFISVDPKRDTPARLKEYAEFFHPAIVGVTGSAETIAEIAKRYGVFYAEQKVDTAGGGYVVDHSSDTFIVGPDGKVVAKIAHATPPDQVALAVRKYLTQP</sequence>
<evidence type="ECO:0000313" key="4">
    <source>
        <dbReference type="EMBL" id="MCG2577303.1"/>
    </source>
</evidence>
<comment type="similarity">
    <text evidence="1">Belongs to the SCO1/2 family.</text>
</comment>
<evidence type="ECO:0000259" key="3">
    <source>
        <dbReference type="PROSITE" id="PS51352"/>
    </source>
</evidence>
<feature type="domain" description="Thioredoxin" evidence="3">
    <location>
        <begin position="31"/>
        <end position="195"/>
    </location>
</feature>
<dbReference type="CDD" id="cd02968">
    <property type="entry name" value="SCO"/>
    <property type="match status" value="1"/>
</dbReference>
<evidence type="ECO:0000313" key="5">
    <source>
        <dbReference type="Proteomes" id="UP001165384"/>
    </source>
</evidence>
<dbReference type="Pfam" id="PF02630">
    <property type="entry name" value="SCO1-SenC"/>
    <property type="match status" value="1"/>
</dbReference>
<protein>
    <submittedName>
        <fullName evidence="4">SCO family protein</fullName>
    </submittedName>
</protein>
<dbReference type="InterPro" id="IPR013766">
    <property type="entry name" value="Thioredoxin_domain"/>
</dbReference>
<keyword evidence="2" id="KW-0186">Copper</keyword>
<evidence type="ECO:0000256" key="2">
    <source>
        <dbReference type="ARBA" id="ARBA00023008"/>
    </source>
</evidence>
<dbReference type="Gene3D" id="3.40.30.10">
    <property type="entry name" value="Glutaredoxin"/>
    <property type="match status" value="1"/>
</dbReference>
<proteinExistence type="inferred from homology"/>
<name>A0ABS9K293_9RHOO</name>
<reference evidence="4" key="1">
    <citation type="submission" date="2022-01" db="EMBL/GenBank/DDBJ databases">
        <authorList>
            <person name="Jo J.-H."/>
            <person name="Im W.-T."/>
        </authorList>
    </citation>
    <scope>NUCLEOTIDE SEQUENCE</scope>
    <source>
        <strain evidence="4">XY25</strain>
    </source>
</reference>